<dbReference type="SUPFAM" id="SSF55816">
    <property type="entry name" value="5'-nucleotidase (syn. UDP-sugar hydrolase), C-terminal domain"/>
    <property type="match status" value="1"/>
</dbReference>
<comment type="caution">
    <text evidence="5">The sequence shown here is derived from an EMBL/GenBank/DDBJ whole genome shotgun (WGS) entry which is preliminary data.</text>
</comment>
<comment type="similarity">
    <text evidence="2">Belongs to the 5'-nucleotidase family.</text>
</comment>
<dbReference type="OrthoDB" id="9803927at2"/>
<dbReference type="RefSeq" id="WP_142851877.1">
    <property type="nucleotide sequence ID" value="NZ_FXWW01000002.1"/>
</dbReference>
<dbReference type="AlphaFoldDB" id="A0A545SZM3"/>
<dbReference type="Pfam" id="PF02872">
    <property type="entry name" value="5_nucleotid_C"/>
    <property type="match status" value="1"/>
</dbReference>
<dbReference type="EMBL" id="VICH01000001">
    <property type="protein sequence ID" value="TQV70428.1"/>
    <property type="molecule type" value="Genomic_DNA"/>
</dbReference>
<dbReference type="InterPro" id="IPR029052">
    <property type="entry name" value="Metallo-depent_PP-like"/>
</dbReference>
<dbReference type="SUPFAM" id="SSF56300">
    <property type="entry name" value="Metallo-dependent phosphatases"/>
    <property type="match status" value="1"/>
</dbReference>
<dbReference type="GO" id="GO:0030288">
    <property type="term" value="C:outer membrane-bounded periplasmic space"/>
    <property type="evidence" value="ECO:0007669"/>
    <property type="project" value="TreeGrafter"/>
</dbReference>
<dbReference type="PANTHER" id="PTHR11575">
    <property type="entry name" value="5'-NUCLEOTIDASE-RELATED"/>
    <property type="match status" value="1"/>
</dbReference>
<dbReference type="InterPro" id="IPR036907">
    <property type="entry name" value="5'-Nucleotdase_C_sf"/>
</dbReference>
<keyword evidence="2" id="KW-0378">Hydrolase</keyword>
<proteinExistence type="inferred from homology"/>
<name>A0A545SZM3_9RHOB</name>
<dbReference type="Gene3D" id="3.60.21.10">
    <property type="match status" value="1"/>
</dbReference>
<feature type="domain" description="5'-Nucleotidase C-terminal" evidence="4">
    <location>
        <begin position="384"/>
        <end position="528"/>
    </location>
</feature>
<gene>
    <name evidence="5" type="ORF">FIL88_00550</name>
</gene>
<dbReference type="PRINTS" id="PR01607">
    <property type="entry name" value="APYRASEFAMLY"/>
</dbReference>
<dbReference type="Gene3D" id="3.90.780.10">
    <property type="entry name" value="5'-Nucleotidase, C-terminal domain"/>
    <property type="match status" value="1"/>
</dbReference>
<protein>
    <submittedName>
        <fullName evidence="5">Bifunctional 2',3'-cyclic-nucleotide 2'-phosphodiesterase/3'-nucleotidase</fullName>
    </submittedName>
</protein>
<evidence type="ECO:0000256" key="2">
    <source>
        <dbReference type="RuleBase" id="RU362119"/>
    </source>
</evidence>
<evidence type="ECO:0000259" key="3">
    <source>
        <dbReference type="Pfam" id="PF00149"/>
    </source>
</evidence>
<dbReference type="Pfam" id="PF00149">
    <property type="entry name" value="Metallophos"/>
    <property type="match status" value="1"/>
</dbReference>
<keyword evidence="2" id="KW-0547">Nucleotide-binding</keyword>
<dbReference type="InterPro" id="IPR008334">
    <property type="entry name" value="5'-Nucleotdase_C"/>
</dbReference>
<evidence type="ECO:0000313" key="6">
    <source>
        <dbReference type="Proteomes" id="UP000315816"/>
    </source>
</evidence>
<dbReference type="InterPro" id="IPR006179">
    <property type="entry name" value="5_nucleotidase/apyrase"/>
</dbReference>
<dbReference type="Proteomes" id="UP000315816">
    <property type="component" value="Unassembled WGS sequence"/>
</dbReference>
<evidence type="ECO:0000313" key="5">
    <source>
        <dbReference type="EMBL" id="TQV70428.1"/>
    </source>
</evidence>
<keyword evidence="6" id="KW-1185">Reference proteome</keyword>
<dbReference type="GO" id="GO:0009166">
    <property type="term" value="P:nucleotide catabolic process"/>
    <property type="evidence" value="ECO:0007669"/>
    <property type="project" value="InterPro"/>
</dbReference>
<dbReference type="PANTHER" id="PTHR11575:SF6">
    <property type="entry name" value="2',3'-CYCLIC-NUCLEOTIDE 2'-PHOSPHODIESTERASE_3'-NUCLEOTIDASE"/>
    <property type="match status" value="1"/>
</dbReference>
<feature type="domain" description="Calcineurin-like phosphoesterase" evidence="3">
    <location>
        <begin position="18"/>
        <end position="247"/>
    </location>
</feature>
<dbReference type="NCBIfam" id="NF006938">
    <property type="entry name" value="PRK09420.1"/>
    <property type="match status" value="1"/>
</dbReference>
<organism evidence="5 6">
    <name type="scientific">Aliiroseovarius halocynthiae</name>
    <dbReference type="NCBI Taxonomy" id="985055"/>
    <lineage>
        <taxon>Bacteria</taxon>
        <taxon>Pseudomonadati</taxon>
        <taxon>Pseudomonadota</taxon>
        <taxon>Alphaproteobacteria</taxon>
        <taxon>Rhodobacterales</taxon>
        <taxon>Paracoccaceae</taxon>
        <taxon>Aliiroseovarius</taxon>
    </lineage>
</organism>
<dbReference type="InterPro" id="IPR004843">
    <property type="entry name" value="Calcineurin-like_PHP"/>
</dbReference>
<accession>A0A545SZM3</accession>
<reference evidence="5 6" key="1">
    <citation type="submission" date="2019-06" db="EMBL/GenBank/DDBJ databases">
        <title>A novel species of marine bacteria.</title>
        <authorList>
            <person name="Wang Y."/>
        </authorList>
    </citation>
    <scope>NUCLEOTIDE SEQUENCE [LARGE SCALE GENOMIC DNA]</scope>
    <source>
        <strain evidence="5 6">MA1-10</strain>
    </source>
</reference>
<sequence length="612" mass="67553">MRHFLQERTLGPCVRVNLRILATTDLHMNILPYDYHTDRSVDGWGLSRTADLIDAARKEASNVILLDNGDCLFGSALGEGGSSDANEGTHPMIHAMNHLNYDAMNLGNHDFDQGRDTLFRAIEPAGFPVLTANADLPDTAERAGVQPYVLLRRQVQDDCGERHELTIGVIGFLPPNSLHQAQIRTSDILEAAHRYVPQMREEGADVIVALAHSGMGDEAHSPDMENVLKPLSQVAGIDALIGGHTHQIYPASCARKGGLLNGIPTVMPGFWGSHLGVIDLAVDRSEGQWSVSHGFGNLRAVSPRRKDEVPATDALESLFADLHDRTREAMKERVGEAIQPLNNYFNLVGADSATQIVQHAMLDHARMCQEALGLEDLPILAASAAFKSGGFGGPDYYTALPAGPLTQRSLSDLYMFPNSFALMRVTGAFLRNWLERSCSIFNQVLPGQKAVQLKDDGVPGYIHECVLGLTYEVDLTQPARFSPAGEIQFRDASRVCALRHNGRPVYDDDCFLMATTDYRVLGGGNYPIPDQNDIIPVAPIEIRDLLADYVANQHRVDFDTSPLWRFQPIKDASVWFRSSPEGRYVLPDYPWLDVDVLQCRDSRGFTCYELPL</sequence>
<keyword evidence="1" id="KW-0732">Signal</keyword>
<evidence type="ECO:0000256" key="1">
    <source>
        <dbReference type="ARBA" id="ARBA00022729"/>
    </source>
</evidence>
<dbReference type="GO" id="GO:0000166">
    <property type="term" value="F:nucleotide binding"/>
    <property type="evidence" value="ECO:0007669"/>
    <property type="project" value="UniProtKB-KW"/>
</dbReference>
<evidence type="ECO:0000259" key="4">
    <source>
        <dbReference type="Pfam" id="PF02872"/>
    </source>
</evidence>
<dbReference type="GO" id="GO:0016787">
    <property type="term" value="F:hydrolase activity"/>
    <property type="evidence" value="ECO:0007669"/>
    <property type="project" value="UniProtKB-KW"/>
</dbReference>